<dbReference type="Proteomes" id="UP000384372">
    <property type="component" value="Unassembled WGS sequence"/>
</dbReference>
<dbReference type="InterPro" id="IPR051913">
    <property type="entry name" value="GH2_Domain-Containing"/>
</dbReference>
<dbReference type="SUPFAM" id="SSF49785">
    <property type="entry name" value="Galactose-binding domain-like"/>
    <property type="match status" value="1"/>
</dbReference>
<dbReference type="OrthoDB" id="9801077at2"/>
<evidence type="ECO:0000256" key="4">
    <source>
        <dbReference type="SAM" id="SignalP"/>
    </source>
</evidence>
<evidence type="ECO:0000313" key="8">
    <source>
        <dbReference type="EMBL" id="MQP12050.1"/>
    </source>
</evidence>
<dbReference type="Gene3D" id="3.20.20.80">
    <property type="entry name" value="Glycosidases"/>
    <property type="match status" value="1"/>
</dbReference>
<evidence type="ECO:0000313" key="9">
    <source>
        <dbReference type="Proteomes" id="UP000384372"/>
    </source>
</evidence>
<dbReference type="PANTHER" id="PTHR42732:SF2">
    <property type="entry name" value="BETA-MANNOSIDASE"/>
    <property type="match status" value="1"/>
</dbReference>
<feature type="domain" description="Glycoside hydrolase family 2 catalytic" evidence="6">
    <location>
        <begin position="415"/>
        <end position="471"/>
    </location>
</feature>
<accession>A0A6A7WC68</accession>
<keyword evidence="4" id="KW-0732">Signal</keyword>
<dbReference type="Pfam" id="PF02836">
    <property type="entry name" value="Glyco_hydro_2_C"/>
    <property type="match status" value="1"/>
</dbReference>
<dbReference type="InterPro" id="IPR006104">
    <property type="entry name" value="Glyco_hydro_2_N"/>
</dbReference>
<sequence length="1002" mass="112737">MLIKNKLLLALAVVSLQSMARESVDLSSLGWNITLDTQAQWNSDELYVSPVNVAALPVHQPTGGWQLLDAPQKRNVQLPATVEGELWGWNGQTYGVTGNYVGVSWFNTSVDVPANWTGKRITLQFDAVRFRAEVFVNHQLAGYDLVNSTPFSIDITPYVKLGQKNDVAIRITDPNGNFNWKDSQCYAWGNYLTNPSHGFGGITGRVHLCATDRTYIDDVFVENTPVPSVVKVHVAAGGLTADTPLVMELRERGSQKVVWRHNDQMTTAEKTIEASLPQARLWSVDAPNLYELTLRLGNDEVKKRFGFRWFEVRTVKGDKQFYLNGKRITLVTAISWSFWPDNGITPSRELAYKQVRDAKQLGMTMLNFHRTIGNTDVLDAADELGLLYFEEPGGNQYPAGKFDDGTLYTKFYFDYRNEKLARMIRRDRSHPSLVIYNLHNERGASPQAEDRREMQMGHRLDPSRILTYNSCNGKNPEGEPDDHFKLHLMPNDTTFYNVGWWDNHHAGGPGVYHDYIYKGKDNYLRYSANKGEIVYWGEEGAIGTPPRLQLIRDEILRTGRTTGWEAKDYLAWYDAYDQFLRQRGFSKAFPCVDSLTRQMGNVAYYYQGRVIENIHISNTVDAYAVNGWESMKLENHSGIVDNYRNLKGDADLIARYNRPLYLAVKLTNKVLAVDDTTTTDVYIVNRKNVHGTAQLVLTARDAKGRLLAQTKRKVKVSGGVVYGENLMTGWQWKVTGSGYVSVDAKLVQQGRTVAAGSDRIYAVAMNAKSIEGTCVVADTTGVLAAYLKSQGIQTTDYKAGRPQGDFMIVGAFEPTQFGSGYSDILEWASTGHTVVIVDNPLRWADLLSDKELMDYRGFKQLGRSWYGGNFFCRSHPIFEGLPTDCVFNWEYQCFAAYNRRRVGLRDMNGEVLVGCVSDHRKEVYSALSEIAVGRGRVLITTLDIPACLRGTAAYNKKVDLDGMNESMNTFNTQGMNKADAVGRQLLLNMLRYASGKSSQQAQ</sequence>
<feature type="signal peptide" evidence="4">
    <location>
        <begin position="1"/>
        <end position="20"/>
    </location>
</feature>
<dbReference type="AlphaFoldDB" id="A0A6A7WC68"/>
<evidence type="ECO:0000256" key="3">
    <source>
        <dbReference type="ARBA" id="ARBA00023295"/>
    </source>
</evidence>
<reference evidence="8 9" key="1">
    <citation type="submission" date="2019-09" db="EMBL/GenBank/DDBJ databases">
        <title>Distinct polysaccharide growth profiles of human intestinal Prevotella copri isolates.</title>
        <authorList>
            <person name="Fehlner-Peach H."/>
            <person name="Magnabosco C."/>
            <person name="Raghavan V."/>
            <person name="Scher J.U."/>
            <person name="Tett A."/>
            <person name="Cox L.M."/>
            <person name="Gottsegen C."/>
            <person name="Watters A."/>
            <person name="Wiltshire- Gordon J.D."/>
            <person name="Segata N."/>
            <person name="Bonneau R."/>
            <person name="Littman D.R."/>
        </authorList>
    </citation>
    <scope>NUCLEOTIDE SEQUENCE [LARGE SCALE GENOMIC DNA]</scope>
    <source>
        <strain evidence="9">iAQ1173</strain>
    </source>
</reference>
<dbReference type="InterPro" id="IPR036156">
    <property type="entry name" value="Beta-gal/glucu_dom_sf"/>
</dbReference>
<dbReference type="RefSeq" id="WP_158463718.1">
    <property type="nucleotide sequence ID" value="NZ_VZAD01000066.1"/>
</dbReference>
<evidence type="ECO:0000259" key="7">
    <source>
        <dbReference type="Pfam" id="PF02837"/>
    </source>
</evidence>
<dbReference type="Gene3D" id="2.60.120.260">
    <property type="entry name" value="Galactose-binding domain-like"/>
    <property type="match status" value="1"/>
</dbReference>
<proteinExistence type="inferred from homology"/>
<dbReference type="InterPro" id="IPR013783">
    <property type="entry name" value="Ig-like_fold"/>
</dbReference>
<evidence type="ECO:0000256" key="1">
    <source>
        <dbReference type="ARBA" id="ARBA00007401"/>
    </source>
</evidence>
<dbReference type="Pfam" id="PF00703">
    <property type="entry name" value="Glyco_hydro_2"/>
    <property type="match status" value="1"/>
</dbReference>
<dbReference type="GO" id="GO:0005975">
    <property type="term" value="P:carbohydrate metabolic process"/>
    <property type="evidence" value="ECO:0007669"/>
    <property type="project" value="InterPro"/>
</dbReference>
<evidence type="ECO:0000256" key="2">
    <source>
        <dbReference type="ARBA" id="ARBA00022801"/>
    </source>
</evidence>
<comment type="caution">
    <text evidence="8">The sequence shown here is derived from an EMBL/GenBank/DDBJ whole genome shotgun (WGS) entry which is preliminary data.</text>
</comment>
<dbReference type="Gene3D" id="2.60.40.10">
    <property type="entry name" value="Immunoglobulins"/>
    <property type="match status" value="1"/>
</dbReference>
<dbReference type="SUPFAM" id="SSF49303">
    <property type="entry name" value="beta-Galactosidase/glucuronidase domain"/>
    <property type="match status" value="1"/>
</dbReference>
<dbReference type="GO" id="GO:0004553">
    <property type="term" value="F:hydrolase activity, hydrolyzing O-glycosyl compounds"/>
    <property type="evidence" value="ECO:0007669"/>
    <property type="project" value="InterPro"/>
</dbReference>
<dbReference type="InterPro" id="IPR006103">
    <property type="entry name" value="Glyco_hydro_2_cat"/>
</dbReference>
<name>A0A6A7WC68_9BACT</name>
<dbReference type="EMBL" id="VZAD01000066">
    <property type="protein sequence ID" value="MQP12050.1"/>
    <property type="molecule type" value="Genomic_DNA"/>
</dbReference>
<feature type="chain" id="PRO_5025657490" evidence="4">
    <location>
        <begin position="21"/>
        <end position="1002"/>
    </location>
</feature>
<feature type="domain" description="Glycoside hydrolase family 2 immunoglobulin-like beta-sandwich" evidence="5">
    <location>
        <begin position="214"/>
        <end position="308"/>
    </location>
</feature>
<comment type="similarity">
    <text evidence="1">Belongs to the glycosyl hydrolase 2 family.</text>
</comment>
<keyword evidence="2" id="KW-0378">Hydrolase</keyword>
<dbReference type="InterPro" id="IPR006102">
    <property type="entry name" value="Ig-like_GH2"/>
</dbReference>
<organism evidence="8 9">
    <name type="scientific">Segatella copri</name>
    <dbReference type="NCBI Taxonomy" id="165179"/>
    <lineage>
        <taxon>Bacteria</taxon>
        <taxon>Pseudomonadati</taxon>
        <taxon>Bacteroidota</taxon>
        <taxon>Bacteroidia</taxon>
        <taxon>Bacteroidales</taxon>
        <taxon>Prevotellaceae</taxon>
        <taxon>Segatella</taxon>
    </lineage>
</organism>
<protein>
    <submittedName>
        <fullName evidence="8">Beta-glycosidase</fullName>
    </submittedName>
</protein>
<feature type="domain" description="Glycosyl hydrolases family 2 sugar binding" evidence="7">
    <location>
        <begin position="65"/>
        <end position="184"/>
    </location>
</feature>
<keyword evidence="3 8" id="KW-0326">Glycosidase</keyword>
<keyword evidence="9" id="KW-1185">Reference proteome</keyword>
<dbReference type="InterPro" id="IPR008979">
    <property type="entry name" value="Galactose-bd-like_sf"/>
</dbReference>
<gene>
    <name evidence="8" type="ORF">F7D20_08810</name>
</gene>
<dbReference type="Pfam" id="PF02837">
    <property type="entry name" value="Glyco_hydro_2_N"/>
    <property type="match status" value="1"/>
</dbReference>
<dbReference type="SUPFAM" id="SSF51445">
    <property type="entry name" value="(Trans)glycosidases"/>
    <property type="match status" value="1"/>
</dbReference>
<evidence type="ECO:0000259" key="6">
    <source>
        <dbReference type="Pfam" id="PF02836"/>
    </source>
</evidence>
<dbReference type="InterPro" id="IPR017853">
    <property type="entry name" value="GH"/>
</dbReference>
<dbReference type="PANTHER" id="PTHR42732">
    <property type="entry name" value="BETA-GALACTOSIDASE"/>
    <property type="match status" value="1"/>
</dbReference>
<evidence type="ECO:0000259" key="5">
    <source>
        <dbReference type="Pfam" id="PF00703"/>
    </source>
</evidence>